<dbReference type="EMBL" id="CP011924">
    <property type="protein sequence ID" value="ATD08809.1"/>
    <property type="molecule type" value="Genomic_DNA"/>
</dbReference>
<keyword evidence="3" id="KW-1185">Reference proteome</keyword>
<sequence length="302" mass="32864">MQLSKGFSLIEVVVSMLVAGLMLLGLAATQLKSLQFASNSFQYTMALIHGQNAIERIWPLLCELQHNNNDMTLANPLIQQLHPADSRFTLALPATYSNNMQLTVSWEDKRVKKLAENQISLTTSYPNVEDTCSPPPGGGLMKQINGYTLLELMVAMVVGLVLVMGIATSYTSIKETVTTSQQLATSQEIVRYTNRVMMRSIKQTQEIPTVTATDITVRQLAGVPACDGSVPTVDYTERYFLQDGYLVCDRGTGDINLLKGVTGLAFAIDASGQLITVTIQGSSFPTQYGTGIQMNFYAGLGS</sequence>
<dbReference type="Proteomes" id="UP000016521">
    <property type="component" value="Chromosome I"/>
</dbReference>
<organism evidence="2 3">
    <name type="scientific">Pseudoalteromonas piscicida</name>
    <dbReference type="NCBI Taxonomy" id="43662"/>
    <lineage>
        <taxon>Bacteria</taxon>
        <taxon>Pseudomonadati</taxon>
        <taxon>Pseudomonadota</taxon>
        <taxon>Gammaproteobacteria</taxon>
        <taxon>Alteromonadales</taxon>
        <taxon>Pseudoalteromonadaceae</taxon>
        <taxon>Pseudoalteromonas</taxon>
    </lineage>
</organism>
<dbReference type="NCBIfam" id="TIGR02532">
    <property type="entry name" value="IV_pilin_GFxxxE"/>
    <property type="match status" value="2"/>
</dbReference>
<proteinExistence type="predicted"/>
<dbReference type="Pfam" id="PF07963">
    <property type="entry name" value="N_methyl"/>
    <property type="match status" value="2"/>
</dbReference>
<keyword evidence="1" id="KW-0472">Membrane</keyword>
<feature type="transmembrane region" description="Helical" evidence="1">
    <location>
        <begin position="149"/>
        <end position="170"/>
    </location>
</feature>
<name>A0ABN5CJD4_PSEO7</name>
<keyword evidence="1" id="KW-0812">Transmembrane</keyword>
<gene>
    <name evidence="2" type="primary">pilV</name>
    <name evidence="2" type="ORF">PPIS_a4139</name>
</gene>
<evidence type="ECO:0000256" key="1">
    <source>
        <dbReference type="SAM" id="Phobius"/>
    </source>
</evidence>
<feature type="transmembrane region" description="Helical" evidence="1">
    <location>
        <begin position="6"/>
        <end position="28"/>
    </location>
</feature>
<protein>
    <submittedName>
        <fullName evidence="2">Type IV pilus assembly protein PilV</fullName>
    </submittedName>
</protein>
<keyword evidence="1" id="KW-1133">Transmembrane helix</keyword>
<dbReference type="RefSeq" id="WP_010368805.1">
    <property type="nucleotide sequence ID" value="NZ_CP011924.1"/>
</dbReference>
<dbReference type="PROSITE" id="PS00409">
    <property type="entry name" value="PROKAR_NTER_METHYL"/>
    <property type="match status" value="1"/>
</dbReference>
<reference evidence="2 3" key="1">
    <citation type="submission" date="2015-06" db="EMBL/GenBank/DDBJ databases">
        <authorList>
            <person name="Xie B.-B."/>
            <person name="Rong J.-C."/>
            <person name="Qin Q.-L."/>
            <person name="Zhang Y.-Z."/>
        </authorList>
    </citation>
    <scope>NUCLEOTIDE SEQUENCE [LARGE SCALE GENOMIC DNA]</scope>
    <source>
        <strain evidence="2 3">JCM 20779</strain>
    </source>
</reference>
<evidence type="ECO:0000313" key="2">
    <source>
        <dbReference type="EMBL" id="ATD08809.1"/>
    </source>
</evidence>
<accession>A0ABN5CJD4</accession>
<dbReference type="InterPro" id="IPR012902">
    <property type="entry name" value="N_methyl_site"/>
</dbReference>
<evidence type="ECO:0000313" key="3">
    <source>
        <dbReference type="Proteomes" id="UP000016521"/>
    </source>
</evidence>